<dbReference type="PANTHER" id="PTHR33067:SF15">
    <property type="entry name" value="RNA-DIRECTED DNA POLYMERASE"/>
    <property type="match status" value="1"/>
</dbReference>
<proteinExistence type="predicted"/>
<dbReference type="PANTHER" id="PTHR33067">
    <property type="entry name" value="RNA-DIRECTED DNA POLYMERASE-RELATED"/>
    <property type="match status" value="1"/>
</dbReference>
<gene>
    <name evidence="1" type="ORF">CR513_12321</name>
</gene>
<feature type="non-terminal residue" evidence="1">
    <location>
        <position position="1"/>
    </location>
</feature>
<dbReference type="Gene3D" id="2.40.70.10">
    <property type="entry name" value="Acid Proteases"/>
    <property type="match status" value="1"/>
</dbReference>
<keyword evidence="2" id="KW-1185">Reference proteome</keyword>
<dbReference type="OrthoDB" id="778454at2759"/>
<name>A0A371HMI8_MUCPR</name>
<evidence type="ECO:0008006" key="3">
    <source>
        <dbReference type="Google" id="ProtNLM"/>
    </source>
</evidence>
<protein>
    <recommendedName>
        <fullName evidence="3">Aspartic peptidase DDI1-type domain-containing protein</fullName>
    </recommendedName>
</protein>
<comment type="caution">
    <text evidence="1">The sequence shown here is derived from an EMBL/GenBank/DDBJ whole genome shotgun (WGS) entry which is preliminary data.</text>
</comment>
<dbReference type="Proteomes" id="UP000257109">
    <property type="component" value="Unassembled WGS sequence"/>
</dbReference>
<organism evidence="1 2">
    <name type="scientific">Mucuna pruriens</name>
    <name type="common">Velvet bean</name>
    <name type="synonym">Dolichos pruriens</name>
    <dbReference type="NCBI Taxonomy" id="157652"/>
    <lineage>
        <taxon>Eukaryota</taxon>
        <taxon>Viridiplantae</taxon>
        <taxon>Streptophyta</taxon>
        <taxon>Embryophyta</taxon>
        <taxon>Tracheophyta</taxon>
        <taxon>Spermatophyta</taxon>
        <taxon>Magnoliopsida</taxon>
        <taxon>eudicotyledons</taxon>
        <taxon>Gunneridae</taxon>
        <taxon>Pentapetalae</taxon>
        <taxon>rosids</taxon>
        <taxon>fabids</taxon>
        <taxon>Fabales</taxon>
        <taxon>Fabaceae</taxon>
        <taxon>Papilionoideae</taxon>
        <taxon>50 kb inversion clade</taxon>
        <taxon>NPAAA clade</taxon>
        <taxon>indigoferoid/millettioid clade</taxon>
        <taxon>Phaseoleae</taxon>
        <taxon>Mucuna</taxon>
    </lineage>
</organism>
<dbReference type="CDD" id="cd00303">
    <property type="entry name" value="retropepsin_like"/>
    <property type="match status" value="1"/>
</dbReference>
<reference evidence="1" key="1">
    <citation type="submission" date="2018-05" db="EMBL/GenBank/DDBJ databases">
        <title>Draft genome of Mucuna pruriens seed.</title>
        <authorList>
            <person name="Nnadi N.E."/>
            <person name="Vos R."/>
            <person name="Hasami M.H."/>
            <person name="Devisetty U.K."/>
            <person name="Aguiy J.C."/>
        </authorList>
    </citation>
    <scope>NUCLEOTIDE SEQUENCE [LARGE SCALE GENOMIC DNA]</scope>
    <source>
        <strain evidence="1">JCA_2017</strain>
    </source>
</reference>
<evidence type="ECO:0000313" key="2">
    <source>
        <dbReference type="Proteomes" id="UP000257109"/>
    </source>
</evidence>
<accession>A0A371HMI8</accession>
<evidence type="ECO:0000313" key="1">
    <source>
        <dbReference type="EMBL" id="RDY04011.1"/>
    </source>
</evidence>
<dbReference type="EMBL" id="QJKJ01002161">
    <property type="protein sequence ID" value="RDY04011.1"/>
    <property type="molecule type" value="Genomic_DNA"/>
</dbReference>
<dbReference type="AlphaFoldDB" id="A0A371HMI8"/>
<dbReference type="InterPro" id="IPR021109">
    <property type="entry name" value="Peptidase_aspartic_dom_sf"/>
</dbReference>
<sequence>ARPVPLPFPIRTPSTRKSEMDEDLLQMFKKVEIKILLLHAIKDPGIFLVPCTISGCTFVDAMLNLGASINVMPTSVYKSLKFRDLGPMGMTIQLANRSTVQPLGILEDVLVQVNDLIFLVDFYVLNMEDETSGKGSALIMGRPFLMTAKTKINVYVGTLSMEFEDNLVQFNIFEGMQHPIKDHSLSRIDVIDELVEKHTQLDPTELKLLMYNEEPKYSKHTSVPVAETDKPIRVQVATITISNPIRPTKAGS</sequence>